<dbReference type="SUPFAM" id="SSF63829">
    <property type="entry name" value="Calcium-dependent phosphotriesterase"/>
    <property type="match status" value="2"/>
</dbReference>
<keyword evidence="6" id="KW-0804">Transcription</keyword>
<dbReference type="PANTHER" id="PTHR43547">
    <property type="entry name" value="TWO-COMPONENT HISTIDINE KINASE"/>
    <property type="match status" value="1"/>
</dbReference>
<dbReference type="Gene3D" id="3.40.50.2300">
    <property type="match status" value="1"/>
</dbReference>
<evidence type="ECO:0000256" key="2">
    <source>
        <dbReference type="ARBA" id="ARBA00012438"/>
    </source>
</evidence>
<dbReference type="InterPro" id="IPR003661">
    <property type="entry name" value="HisK_dim/P_dom"/>
</dbReference>
<evidence type="ECO:0000259" key="11">
    <source>
        <dbReference type="PROSITE" id="PS50110"/>
    </source>
</evidence>
<organism evidence="12 13">
    <name type="scientific">Candidatus Pedobacter colombiensis</name>
    <dbReference type="NCBI Taxonomy" id="3121371"/>
    <lineage>
        <taxon>Bacteria</taxon>
        <taxon>Pseudomonadati</taxon>
        <taxon>Bacteroidota</taxon>
        <taxon>Sphingobacteriia</taxon>
        <taxon>Sphingobacteriales</taxon>
        <taxon>Sphingobacteriaceae</taxon>
        <taxon>Pedobacter</taxon>
    </lineage>
</organism>
<dbReference type="SUPFAM" id="SSF47384">
    <property type="entry name" value="Homodimeric domain of signal transducing histidine kinase"/>
    <property type="match status" value="1"/>
</dbReference>
<dbReference type="SMART" id="SM00388">
    <property type="entry name" value="HisKA"/>
    <property type="match status" value="1"/>
</dbReference>
<dbReference type="Gene3D" id="3.30.565.10">
    <property type="entry name" value="Histidine kinase-like ATPase, C-terminal domain"/>
    <property type="match status" value="1"/>
</dbReference>
<dbReference type="InterPro" id="IPR013783">
    <property type="entry name" value="Ig-like_fold"/>
</dbReference>
<dbReference type="InterPro" id="IPR011047">
    <property type="entry name" value="Quinoprotein_ADH-like_sf"/>
</dbReference>
<comment type="catalytic activity">
    <reaction evidence="1">
        <text>ATP + protein L-histidine = ADP + protein N-phospho-L-histidine.</text>
        <dbReference type="EC" id="2.7.13.3"/>
    </reaction>
</comment>
<feature type="transmembrane region" description="Helical" evidence="8">
    <location>
        <begin position="897"/>
        <end position="918"/>
    </location>
</feature>
<dbReference type="InterPro" id="IPR011123">
    <property type="entry name" value="Y_Y_Y"/>
</dbReference>
<evidence type="ECO:0000256" key="6">
    <source>
        <dbReference type="ARBA" id="ARBA00023163"/>
    </source>
</evidence>
<dbReference type="PRINTS" id="PR00344">
    <property type="entry name" value="BCTRLSENSOR"/>
</dbReference>
<dbReference type="FunFam" id="1.10.287.130:FF:000045">
    <property type="entry name" value="Two-component system sensor histidine kinase/response regulator"/>
    <property type="match status" value="1"/>
</dbReference>
<dbReference type="Gene3D" id="2.60.40.10">
    <property type="entry name" value="Immunoglobulins"/>
    <property type="match status" value="1"/>
</dbReference>
<dbReference type="InterPro" id="IPR036890">
    <property type="entry name" value="HATPase_C_sf"/>
</dbReference>
<dbReference type="SUPFAM" id="SSF52172">
    <property type="entry name" value="CheY-like"/>
    <property type="match status" value="1"/>
</dbReference>
<dbReference type="SMART" id="SM00448">
    <property type="entry name" value="REC"/>
    <property type="match status" value="1"/>
</dbReference>
<dbReference type="PROSITE" id="PS50110">
    <property type="entry name" value="RESPONSE_REGULATORY"/>
    <property type="match status" value="1"/>
</dbReference>
<dbReference type="InterPro" id="IPR011006">
    <property type="entry name" value="CheY-like_superfamily"/>
</dbReference>
<dbReference type="Pfam" id="PF07495">
    <property type="entry name" value="Y_Y_Y"/>
    <property type="match status" value="1"/>
</dbReference>
<feature type="modified residue" description="4-aspartylphosphate" evidence="7">
    <location>
        <position position="1256"/>
    </location>
</feature>
<dbReference type="EMBL" id="CP119313">
    <property type="protein sequence ID" value="WEK20278.1"/>
    <property type="molecule type" value="Genomic_DNA"/>
</dbReference>
<feature type="domain" description="Histidine kinase" evidence="10">
    <location>
        <begin position="944"/>
        <end position="1163"/>
    </location>
</feature>
<keyword evidence="4" id="KW-0805">Transcription regulation</keyword>
<dbReference type="Pfam" id="PF12833">
    <property type="entry name" value="HTH_18"/>
    <property type="match status" value="1"/>
</dbReference>
<keyword evidence="8" id="KW-1133">Transmembrane helix</keyword>
<feature type="domain" description="HTH araC/xylS-type" evidence="9">
    <location>
        <begin position="1358"/>
        <end position="1457"/>
    </location>
</feature>
<dbReference type="PROSITE" id="PS01124">
    <property type="entry name" value="HTH_ARAC_FAMILY_2"/>
    <property type="match status" value="1"/>
</dbReference>
<gene>
    <name evidence="12" type="ORF">P0Y49_03825</name>
</gene>
<evidence type="ECO:0000256" key="5">
    <source>
        <dbReference type="ARBA" id="ARBA00023125"/>
    </source>
</evidence>
<keyword evidence="8" id="KW-0472">Membrane</keyword>
<dbReference type="GO" id="GO:0003700">
    <property type="term" value="F:DNA-binding transcription factor activity"/>
    <property type="evidence" value="ECO:0007669"/>
    <property type="project" value="InterPro"/>
</dbReference>
<dbReference type="Gene3D" id="1.10.287.130">
    <property type="match status" value="1"/>
</dbReference>
<dbReference type="InterPro" id="IPR011110">
    <property type="entry name" value="Reg_prop"/>
</dbReference>
<dbReference type="InterPro" id="IPR004358">
    <property type="entry name" value="Sig_transdc_His_kin-like_C"/>
</dbReference>
<evidence type="ECO:0000256" key="8">
    <source>
        <dbReference type="SAM" id="Phobius"/>
    </source>
</evidence>
<dbReference type="PANTHER" id="PTHR43547:SF2">
    <property type="entry name" value="HYBRID SIGNAL TRANSDUCTION HISTIDINE KINASE C"/>
    <property type="match status" value="1"/>
</dbReference>
<evidence type="ECO:0000259" key="9">
    <source>
        <dbReference type="PROSITE" id="PS01124"/>
    </source>
</evidence>
<dbReference type="CDD" id="cd17574">
    <property type="entry name" value="REC_OmpR"/>
    <property type="match status" value="1"/>
</dbReference>
<sequence length="1463" mass="166085">MLRRIGLHGIILLLFLTVNGIAQIKCKIEHYSTEDGLSHDGVMNILKDRDGFMWFGTWDGINRFDGHNFVTYKTRPGDSSSLKINRVDNIIEDKHGFLWLEVYDNQVYRFDKQRKKFLAISNLLAEKKIRNILFSGIELAGKDFVWLTTLDQGVFGVKNTGADKPEIISYGIGQKDGFELPSNRVNFLKEDKQKSIWIGTEGGLSCLHFDQLGNYKNKSLDVDFAKGMAYTCMAEDSRNLWFGTSNGYLIRYDKSSGQFFKEKVADNRINALLVSKNQQVLYATAGRDVISTNISDLKNVRASMPGIGPMLSMYEDKTGLLWIEPEKHGLIKYNPVTRAFKYFFQENDANFYNIAKEYKVFEDHNGRVWMSMKGGGFGYYNRTADVIEYFYNKPGSPDHQFSNIVAYSYFDPAGVLWLSTRDRGIDKIIFQANDFKHGLLVAHTLNKSDNEIRGIFSDQYKRLWLTSKSGKLYVFDHGKEVKDIFINEPAGGIGTVYNMLQDRKGVMWLGTKGNGLFRAVPIDKTGLKYKLTHYQAKKNDVNSLSSDLIYSLLEDRKGRIWVATYQYGINLIVPDGDNIRFVNSHNSFKNYPVGSWKARHLEEDGTGKIWIATTNGLVIFDPDKGNPNDYIFKSYGKVAGDKTSLGNNDAQYIYKDSKNRMWVATSGGGLNKALELSDKGLKFKVYTKEDGLPSDYILSVVEDNAHNLWLGTENGISKLDPEQQRFRNYDSYDGLPKTGLSEGSSLKLPNGDLLFGCINGYITFNPAAITDQKIKAKMALTNLQINNKDVNPGEAGSPLRIDINDTKEIKLKYNENIISIDFSVLDYRSSNKQIYAYRLNGFDTEWHNVKNQRKATYTNLPSGNYVFEVKSLNADLYENLPIKTVSIKIAPPPWRTAWAYILYLILFGILIGVARRIVFTMIRLRNRIAVEQRLTELKLSFFTNISHELRTPLTLIVNPIEEISRLENLSPKGQEYINVVRRNANRMVRFINQLLDFRKAQSGKMDLKITRTEVVALVKDIATYFSEVAREKQIELLVLPNVKELYAWIDSEKIDIVIYNLLSNAFKFTPNNKVIRIEVNQLPGEDHFTIRVVDQGIGVSPDKLNDIFELYYEVDKAPGSNLEGTGIGLALCKEIVGFHHGEIEAQNNPDRGLTVTLMLKLGKDHFKAGENIVLDTPGSVKSVLSKPLEVISTTEPVPLEPGNKDMPLVLLVDDNNELRKFLADQLKEFYRVVEAKDGFEGLEMALKLVPDLVLSDVMMPELDGIQMLDRLKNNVITSHIPVILLTAKSSVENQIEGLKYGADYYITKPFQTDFILASIDNLLKQRRKIFESLLVSKKSVELNPGEIVITSRDETFLKEIIDIVENGMVDVEFNIDTVAESIGMGRTTFYKKFKSLTHLAPVEFVREMRLKRAKQFLDANGHNISEIAYAVGFSSAKYFSTCFKEEYGVSPSEYLKSKVLKTN</sequence>
<dbReference type="InterPro" id="IPR018060">
    <property type="entry name" value="HTH_AraC"/>
</dbReference>
<dbReference type="CDD" id="cd00082">
    <property type="entry name" value="HisKA"/>
    <property type="match status" value="1"/>
</dbReference>
<dbReference type="Pfam" id="PF00072">
    <property type="entry name" value="Response_reg"/>
    <property type="match status" value="1"/>
</dbReference>
<evidence type="ECO:0000313" key="12">
    <source>
        <dbReference type="EMBL" id="WEK20278.1"/>
    </source>
</evidence>
<dbReference type="Gene3D" id="1.10.10.60">
    <property type="entry name" value="Homeodomain-like"/>
    <property type="match status" value="1"/>
</dbReference>
<dbReference type="InterPro" id="IPR015943">
    <property type="entry name" value="WD40/YVTN_repeat-like_dom_sf"/>
</dbReference>
<dbReference type="Pfam" id="PF02518">
    <property type="entry name" value="HATPase_c"/>
    <property type="match status" value="1"/>
</dbReference>
<dbReference type="SUPFAM" id="SSF46689">
    <property type="entry name" value="Homeodomain-like"/>
    <property type="match status" value="1"/>
</dbReference>
<keyword evidence="8" id="KW-0812">Transmembrane</keyword>
<reference evidence="12" key="1">
    <citation type="submission" date="2023-03" db="EMBL/GenBank/DDBJ databases">
        <title>Andean soil-derived lignocellulolytic bacterial consortium as a source of novel taxa and putative plastic-active enzymes.</title>
        <authorList>
            <person name="Diaz-Garcia L."/>
            <person name="Chuvochina M."/>
            <person name="Feuerriegel G."/>
            <person name="Bunk B."/>
            <person name="Sproer C."/>
            <person name="Streit W.R."/>
            <person name="Rodriguez L.M."/>
            <person name="Overmann J."/>
            <person name="Jimenez D.J."/>
        </authorList>
    </citation>
    <scope>NUCLEOTIDE SEQUENCE</scope>
    <source>
        <strain evidence="12">MAG 3858</strain>
    </source>
</reference>
<dbReference type="SMART" id="SM00342">
    <property type="entry name" value="HTH_ARAC"/>
    <property type="match status" value="1"/>
</dbReference>
<dbReference type="InterPro" id="IPR018062">
    <property type="entry name" value="HTH_AraC-typ_CS"/>
</dbReference>
<evidence type="ECO:0000313" key="13">
    <source>
        <dbReference type="Proteomes" id="UP001214530"/>
    </source>
</evidence>
<keyword evidence="3 7" id="KW-0597">Phosphoprotein</keyword>
<dbReference type="InterPro" id="IPR005467">
    <property type="entry name" value="His_kinase_dom"/>
</dbReference>
<dbReference type="SUPFAM" id="SSF55874">
    <property type="entry name" value="ATPase domain of HSP90 chaperone/DNA topoisomerase II/histidine kinase"/>
    <property type="match status" value="1"/>
</dbReference>
<dbReference type="Pfam" id="PF07494">
    <property type="entry name" value="Reg_prop"/>
    <property type="match status" value="5"/>
</dbReference>
<dbReference type="InterPro" id="IPR009057">
    <property type="entry name" value="Homeodomain-like_sf"/>
</dbReference>
<dbReference type="PROSITE" id="PS00041">
    <property type="entry name" value="HTH_ARAC_FAMILY_1"/>
    <property type="match status" value="1"/>
</dbReference>
<feature type="domain" description="Response regulatory" evidence="11">
    <location>
        <begin position="1208"/>
        <end position="1323"/>
    </location>
</feature>
<proteinExistence type="predicted"/>
<dbReference type="PROSITE" id="PS50109">
    <property type="entry name" value="HIS_KIN"/>
    <property type="match status" value="1"/>
</dbReference>
<dbReference type="InterPro" id="IPR003594">
    <property type="entry name" value="HATPase_dom"/>
</dbReference>
<dbReference type="InterPro" id="IPR001789">
    <property type="entry name" value="Sig_transdc_resp-reg_receiver"/>
</dbReference>
<dbReference type="Gene3D" id="2.130.10.10">
    <property type="entry name" value="YVTN repeat-like/Quinoprotein amine dehydrogenase"/>
    <property type="match status" value="3"/>
</dbReference>
<evidence type="ECO:0000256" key="7">
    <source>
        <dbReference type="PROSITE-ProRule" id="PRU00169"/>
    </source>
</evidence>
<protein>
    <recommendedName>
        <fullName evidence="2">histidine kinase</fullName>
        <ecNumber evidence="2">2.7.13.3</ecNumber>
    </recommendedName>
</protein>
<dbReference type="FunFam" id="2.60.40.10:FF:000791">
    <property type="entry name" value="Two-component system sensor histidine kinase/response regulator"/>
    <property type="match status" value="1"/>
</dbReference>
<keyword evidence="5" id="KW-0238">DNA-binding</keyword>
<dbReference type="GO" id="GO:0043565">
    <property type="term" value="F:sequence-specific DNA binding"/>
    <property type="evidence" value="ECO:0007669"/>
    <property type="project" value="InterPro"/>
</dbReference>
<accession>A0AAJ5WAD7</accession>
<evidence type="ECO:0000256" key="1">
    <source>
        <dbReference type="ARBA" id="ARBA00000085"/>
    </source>
</evidence>
<dbReference type="Pfam" id="PF00512">
    <property type="entry name" value="HisKA"/>
    <property type="match status" value="1"/>
</dbReference>
<dbReference type="GO" id="GO:0000155">
    <property type="term" value="F:phosphorelay sensor kinase activity"/>
    <property type="evidence" value="ECO:0007669"/>
    <property type="project" value="InterPro"/>
</dbReference>
<dbReference type="SMART" id="SM00387">
    <property type="entry name" value="HATPase_c"/>
    <property type="match status" value="1"/>
</dbReference>
<evidence type="ECO:0000259" key="10">
    <source>
        <dbReference type="PROSITE" id="PS50109"/>
    </source>
</evidence>
<dbReference type="SUPFAM" id="SSF50998">
    <property type="entry name" value="Quinoprotein alcohol dehydrogenase-like"/>
    <property type="match status" value="1"/>
</dbReference>
<name>A0AAJ5WAD7_9SPHI</name>
<evidence type="ECO:0000256" key="3">
    <source>
        <dbReference type="ARBA" id="ARBA00022553"/>
    </source>
</evidence>
<evidence type="ECO:0000256" key="4">
    <source>
        <dbReference type="ARBA" id="ARBA00023015"/>
    </source>
</evidence>
<dbReference type="InterPro" id="IPR036097">
    <property type="entry name" value="HisK_dim/P_sf"/>
</dbReference>
<dbReference type="Proteomes" id="UP001214530">
    <property type="component" value="Chromosome"/>
</dbReference>
<dbReference type="EC" id="2.7.13.3" evidence="2"/>